<dbReference type="EMBL" id="CP101509">
    <property type="protein sequence ID" value="UTV30715.1"/>
    <property type="molecule type" value="Genomic_DNA"/>
</dbReference>
<proteinExistence type="predicted"/>
<gene>
    <name evidence="1" type="ORF">NNL38_19330</name>
</gene>
<name>A0ABY5GPH3_9GAMM</name>
<sequence>MFRVLILLYVTVYSGFTLAETAVVDDERMIRSLIARGVICQGLTAHEQQQALQIYLNQKHRRQKLPAGTPEKEVSEKKDTPCIGRAAITQHLTPTSNSG</sequence>
<reference evidence="1" key="1">
    <citation type="submission" date="2022-07" db="EMBL/GenBank/DDBJ databases">
        <title>Genome sequencing of Photobacterium atrarenae GJH2-4.</title>
        <authorList>
            <person name="Park S.-J."/>
        </authorList>
    </citation>
    <scope>NUCLEOTIDE SEQUENCE</scope>
    <source>
        <strain evidence="1">GJH2-4</strain>
    </source>
</reference>
<evidence type="ECO:0000313" key="2">
    <source>
        <dbReference type="Proteomes" id="UP001057998"/>
    </source>
</evidence>
<organism evidence="1 2">
    <name type="scientific">Photobacterium atrarenae</name>
    <dbReference type="NCBI Taxonomy" id="865757"/>
    <lineage>
        <taxon>Bacteria</taxon>
        <taxon>Pseudomonadati</taxon>
        <taxon>Pseudomonadota</taxon>
        <taxon>Gammaproteobacteria</taxon>
        <taxon>Vibrionales</taxon>
        <taxon>Vibrionaceae</taxon>
        <taxon>Photobacterium</taxon>
    </lineage>
</organism>
<protein>
    <submittedName>
        <fullName evidence="1">Uncharacterized protein</fullName>
    </submittedName>
</protein>
<accession>A0ABY5GPH3</accession>
<dbReference type="Proteomes" id="UP001057998">
    <property type="component" value="Chromosome 2"/>
</dbReference>
<evidence type="ECO:0000313" key="1">
    <source>
        <dbReference type="EMBL" id="UTV30715.1"/>
    </source>
</evidence>
<keyword evidence="2" id="KW-1185">Reference proteome</keyword>
<dbReference type="RefSeq" id="WP_255392081.1">
    <property type="nucleotide sequence ID" value="NZ_CP101509.1"/>
</dbReference>